<evidence type="ECO:0000313" key="2">
    <source>
        <dbReference type="EMBL" id="AAY48420.1"/>
    </source>
</evidence>
<evidence type="ECO:0008006" key="4">
    <source>
        <dbReference type="Google" id="ProtNLM"/>
    </source>
</evidence>
<dbReference type="HOGENOM" id="CLU_1377399_0_0_6"/>
<feature type="chain" id="PRO_5002600831" description="DUF1439 domain-containing protein" evidence="1">
    <location>
        <begin position="25"/>
        <end position="198"/>
    </location>
</feature>
<sequence>MKLRLVAGSLLALALAMPPSAAWAAPQIQGRQISVQAADVQQYLGGRFPQTHDALGGLIEMTVSNPALSLPPGDRLKMAFDLALATAGGAPAPVGNVTLSSALRYDTAKQGFYLDQPTVDDFRPANAGAKLDSSTRQLLNAWLADYARKEPIYKIDPAIAAVMGNVQVESVAIQNGRLAVNFNQDIEQLVPAGAMPGK</sequence>
<protein>
    <recommendedName>
        <fullName evidence="4">DUF1439 domain-containing protein</fullName>
    </recommendedName>
</protein>
<dbReference type="Gene3D" id="3.15.10.40">
    <property type="entry name" value="Uncharacterised protein PF07273, DUF1439"/>
    <property type="match status" value="1"/>
</dbReference>
<accession>A0A0H2X5M0</accession>
<feature type="signal peptide" evidence="1">
    <location>
        <begin position="1"/>
        <end position="24"/>
    </location>
</feature>
<dbReference type="EMBL" id="CP000050">
    <property type="protein sequence ID" value="AAY48420.1"/>
    <property type="molecule type" value="Genomic_DNA"/>
</dbReference>
<name>A0A0H2X5M0_XANC8</name>
<evidence type="ECO:0000256" key="1">
    <source>
        <dbReference type="SAM" id="SignalP"/>
    </source>
</evidence>
<organism evidence="2 3">
    <name type="scientific">Xanthomonas campestris pv. campestris (strain 8004)</name>
    <dbReference type="NCBI Taxonomy" id="314565"/>
    <lineage>
        <taxon>Bacteria</taxon>
        <taxon>Pseudomonadati</taxon>
        <taxon>Pseudomonadota</taxon>
        <taxon>Gammaproteobacteria</taxon>
        <taxon>Lysobacterales</taxon>
        <taxon>Lysobacteraceae</taxon>
        <taxon>Xanthomonas</taxon>
    </lineage>
</organism>
<keyword evidence="1" id="KW-0732">Signal</keyword>
<dbReference type="Proteomes" id="UP000000420">
    <property type="component" value="Chromosome"/>
</dbReference>
<dbReference type="Pfam" id="PF07273">
    <property type="entry name" value="DUF1439"/>
    <property type="match status" value="1"/>
</dbReference>
<proteinExistence type="predicted"/>
<dbReference type="KEGG" id="xcb:XC_1351"/>
<gene>
    <name evidence="2" type="ordered locus">XC_1351</name>
</gene>
<dbReference type="RefSeq" id="WP_011037890.1">
    <property type="nucleotide sequence ID" value="NC_007086.1"/>
</dbReference>
<reference evidence="2 3" key="1">
    <citation type="journal article" date="2005" name="Genome Res.">
        <title>Comparative and functional genomic analyses of the pathogenicity of phytopathogen Xanthomonas campestris pv. campestris.</title>
        <authorList>
            <person name="Qian W."/>
            <person name="Jia Y."/>
            <person name="Ren S.X."/>
            <person name="He Y.Q."/>
            <person name="Feng J.X."/>
            <person name="Lu L.F."/>
            <person name="Sun Q."/>
            <person name="Ying G."/>
            <person name="Tang D.J."/>
            <person name="Tang H."/>
            <person name="Wu W."/>
            <person name="Hao P."/>
            <person name="Wang L."/>
            <person name="Jiang B.L."/>
            <person name="Zeng S."/>
            <person name="Gu W.Y."/>
            <person name="Lu G."/>
            <person name="Rong L."/>
            <person name="Tian Y."/>
            <person name="Yao Z."/>
            <person name="Fu G."/>
            <person name="Chen B."/>
            <person name="Fang R."/>
            <person name="Qiang B."/>
            <person name="Chen Z."/>
            <person name="Zhao G.P."/>
            <person name="Tang J.L."/>
            <person name="He C."/>
        </authorList>
    </citation>
    <scope>NUCLEOTIDE SEQUENCE [LARGE SCALE GENOMIC DNA]</scope>
    <source>
        <strain evidence="2 3">8004</strain>
    </source>
</reference>
<dbReference type="InterPro" id="IPR010835">
    <property type="entry name" value="DUF1439"/>
</dbReference>
<evidence type="ECO:0000313" key="3">
    <source>
        <dbReference type="Proteomes" id="UP000000420"/>
    </source>
</evidence>
<dbReference type="AlphaFoldDB" id="A0A0H2X5M0"/>